<dbReference type="AlphaFoldDB" id="A0AAD6ZUJ5"/>
<dbReference type="PROSITE" id="PS00122">
    <property type="entry name" value="CARBOXYLESTERASE_B_1"/>
    <property type="match status" value="1"/>
</dbReference>
<dbReference type="Proteomes" id="UP001218218">
    <property type="component" value="Unassembled WGS sequence"/>
</dbReference>
<dbReference type="InterPro" id="IPR002018">
    <property type="entry name" value="CarbesteraseB"/>
</dbReference>
<evidence type="ECO:0000313" key="6">
    <source>
        <dbReference type="Proteomes" id="UP001218218"/>
    </source>
</evidence>
<name>A0AAD6ZUJ5_9AGAR</name>
<evidence type="ECO:0000256" key="2">
    <source>
        <dbReference type="ARBA" id="ARBA00022801"/>
    </source>
</evidence>
<dbReference type="EMBL" id="JARIHO010000027">
    <property type="protein sequence ID" value="KAJ7339971.1"/>
    <property type="molecule type" value="Genomic_DNA"/>
</dbReference>
<dbReference type="SUPFAM" id="SSF53474">
    <property type="entry name" value="alpha/beta-Hydrolases"/>
    <property type="match status" value="1"/>
</dbReference>
<dbReference type="Pfam" id="PF00135">
    <property type="entry name" value="COesterase"/>
    <property type="match status" value="1"/>
</dbReference>
<organism evidence="5 6">
    <name type="scientific">Mycena albidolilacea</name>
    <dbReference type="NCBI Taxonomy" id="1033008"/>
    <lineage>
        <taxon>Eukaryota</taxon>
        <taxon>Fungi</taxon>
        <taxon>Dikarya</taxon>
        <taxon>Basidiomycota</taxon>
        <taxon>Agaricomycotina</taxon>
        <taxon>Agaricomycetes</taxon>
        <taxon>Agaricomycetidae</taxon>
        <taxon>Agaricales</taxon>
        <taxon>Marasmiineae</taxon>
        <taxon>Mycenaceae</taxon>
        <taxon>Mycena</taxon>
    </lineage>
</organism>
<keyword evidence="6" id="KW-1185">Reference proteome</keyword>
<dbReference type="InterPro" id="IPR029058">
    <property type="entry name" value="AB_hydrolase_fold"/>
</dbReference>
<comment type="caution">
    <text evidence="5">The sequence shown here is derived from an EMBL/GenBank/DDBJ whole genome shotgun (WGS) entry which is preliminary data.</text>
</comment>
<feature type="domain" description="Carboxylesterase type B" evidence="4">
    <location>
        <begin position="21"/>
        <end position="480"/>
    </location>
</feature>
<evidence type="ECO:0000256" key="3">
    <source>
        <dbReference type="RuleBase" id="RU361235"/>
    </source>
</evidence>
<sequence length="549" mass="59012">MFSQFFFGFILFRVVNAGGSIVPLDYGTFQGASDGNLTKFLGIPFARPTARFDLPRPPLPLRGLQNATAIGPTCPQQALTPIPGFGNINRTFISEACLTLDVFAPAAAHSRSKLPVLVWIFGGGYEIGGTSDTDVRPTVERSIYLGEPVLIVVPNYRLNAFGFLAGKQVSDEGITNLGLRDQIFALEWVQKHISAFGGDPERVVLGGLSAGAVSTGFLLLNNNQNSANLFRGAFMVSGSPWPAPTVADGQSYYDELVAANNCTAAPNTLDCLRHVPFAAFMATVNSTPDVFSYRSLSLVWRPRVDGDVVVQNTFKSIAQGKFAKIPILSGDVDDEGTVFALSSTNVTTDSQFIDYVQSNYLTAGSRDEVAKIVALYPQDPTLGAPFGTGSANELTPEFKRIAAFGGDFLFTGIRRFLLQHASKTQNTWSWLSKRGKSTPIVGAAHSSDMTLFFPTNATSATDSVGIDSLINFLNTLDPNVSDAPETSVHSRSNSTVFWPKWQTPSAKGSTSLLTFSDPGVVNVTADNFRAEQINYLNSLHLSGVTVIGL</sequence>
<dbReference type="GO" id="GO:0016787">
    <property type="term" value="F:hydrolase activity"/>
    <property type="evidence" value="ECO:0007669"/>
    <property type="project" value="UniProtKB-KW"/>
</dbReference>
<dbReference type="PANTHER" id="PTHR11559">
    <property type="entry name" value="CARBOXYLESTERASE"/>
    <property type="match status" value="1"/>
</dbReference>
<dbReference type="Gene3D" id="3.40.50.1820">
    <property type="entry name" value="alpha/beta hydrolase"/>
    <property type="match status" value="1"/>
</dbReference>
<evidence type="ECO:0000259" key="4">
    <source>
        <dbReference type="Pfam" id="PF00135"/>
    </source>
</evidence>
<protein>
    <recommendedName>
        <fullName evidence="3">Carboxylic ester hydrolase</fullName>
        <ecNumber evidence="3">3.1.1.-</ecNumber>
    </recommendedName>
</protein>
<dbReference type="InterPro" id="IPR019826">
    <property type="entry name" value="Carboxylesterase_B_AS"/>
</dbReference>
<evidence type="ECO:0000256" key="1">
    <source>
        <dbReference type="ARBA" id="ARBA00005964"/>
    </source>
</evidence>
<proteinExistence type="inferred from homology"/>
<reference evidence="5" key="1">
    <citation type="submission" date="2023-03" db="EMBL/GenBank/DDBJ databases">
        <title>Massive genome expansion in bonnet fungi (Mycena s.s.) driven by repeated elements and novel gene families across ecological guilds.</title>
        <authorList>
            <consortium name="Lawrence Berkeley National Laboratory"/>
            <person name="Harder C.B."/>
            <person name="Miyauchi S."/>
            <person name="Viragh M."/>
            <person name="Kuo A."/>
            <person name="Thoen E."/>
            <person name="Andreopoulos B."/>
            <person name="Lu D."/>
            <person name="Skrede I."/>
            <person name="Drula E."/>
            <person name="Henrissat B."/>
            <person name="Morin E."/>
            <person name="Kohler A."/>
            <person name="Barry K."/>
            <person name="LaButti K."/>
            <person name="Morin E."/>
            <person name="Salamov A."/>
            <person name="Lipzen A."/>
            <person name="Mereny Z."/>
            <person name="Hegedus B."/>
            <person name="Baldrian P."/>
            <person name="Stursova M."/>
            <person name="Weitz H."/>
            <person name="Taylor A."/>
            <person name="Grigoriev I.V."/>
            <person name="Nagy L.G."/>
            <person name="Martin F."/>
            <person name="Kauserud H."/>
        </authorList>
    </citation>
    <scope>NUCLEOTIDE SEQUENCE</scope>
    <source>
        <strain evidence="5">CBHHK002</strain>
    </source>
</reference>
<feature type="chain" id="PRO_5041772798" description="Carboxylic ester hydrolase" evidence="3">
    <location>
        <begin position="18"/>
        <end position="549"/>
    </location>
</feature>
<comment type="similarity">
    <text evidence="1 3">Belongs to the type-B carboxylesterase/lipase family.</text>
</comment>
<accession>A0AAD6ZUJ5</accession>
<feature type="signal peptide" evidence="3">
    <location>
        <begin position="1"/>
        <end position="17"/>
    </location>
</feature>
<gene>
    <name evidence="5" type="ORF">DFH08DRAFT_938765</name>
</gene>
<keyword evidence="2 3" id="KW-0378">Hydrolase</keyword>
<keyword evidence="3" id="KW-0732">Signal</keyword>
<dbReference type="EC" id="3.1.1.-" evidence="3"/>
<dbReference type="InterPro" id="IPR050309">
    <property type="entry name" value="Type-B_Carboxylest/Lipase"/>
</dbReference>
<evidence type="ECO:0000313" key="5">
    <source>
        <dbReference type="EMBL" id="KAJ7339971.1"/>
    </source>
</evidence>